<accession>A0A382K0F9</accession>
<sequence length="22" mass="2460">MGVIIPTINTVTEPEFNAMRPE</sequence>
<organism evidence="1">
    <name type="scientific">marine metagenome</name>
    <dbReference type="NCBI Taxonomy" id="408172"/>
    <lineage>
        <taxon>unclassified sequences</taxon>
        <taxon>metagenomes</taxon>
        <taxon>ecological metagenomes</taxon>
    </lineage>
</organism>
<gene>
    <name evidence="1" type="ORF">METZ01_LOCUS270159</name>
</gene>
<protein>
    <submittedName>
        <fullName evidence="1">Uncharacterized protein</fullName>
    </submittedName>
</protein>
<name>A0A382K0F9_9ZZZZ</name>
<proteinExistence type="predicted"/>
<feature type="non-terminal residue" evidence="1">
    <location>
        <position position="22"/>
    </location>
</feature>
<evidence type="ECO:0000313" key="1">
    <source>
        <dbReference type="EMBL" id="SVC17305.1"/>
    </source>
</evidence>
<dbReference type="EMBL" id="UINC01077302">
    <property type="protein sequence ID" value="SVC17305.1"/>
    <property type="molecule type" value="Genomic_DNA"/>
</dbReference>
<dbReference type="AlphaFoldDB" id="A0A382K0F9"/>
<reference evidence="1" key="1">
    <citation type="submission" date="2018-05" db="EMBL/GenBank/DDBJ databases">
        <authorList>
            <person name="Lanie J.A."/>
            <person name="Ng W.-L."/>
            <person name="Kazmierczak K.M."/>
            <person name="Andrzejewski T.M."/>
            <person name="Davidsen T.M."/>
            <person name="Wayne K.J."/>
            <person name="Tettelin H."/>
            <person name="Glass J.I."/>
            <person name="Rusch D."/>
            <person name="Podicherti R."/>
            <person name="Tsui H.-C.T."/>
            <person name="Winkler M.E."/>
        </authorList>
    </citation>
    <scope>NUCLEOTIDE SEQUENCE</scope>
</reference>